<protein>
    <recommendedName>
        <fullName evidence="8">Cation efflux protein transmembrane domain-containing protein</fullName>
    </recommendedName>
</protein>
<evidence type="ECO:0000256" key="1">
    <source>
        <dbReference type="ARBA" id="ARBA00004141"/>
    </source>
</evidence>
<dbReference type="SUPFAM" id="SSF161111">
    <property type="entry name" value="Cation efflux protein transmembrane domain-like"/>
    <property type="match status" value="1"/>
</dbReference>
<sequence>MVLHLSRSTRLSVVIGISTCFFLAEISVGFYTHSISLIADAFHYLNDLVGFIIALVALKKSERSESPKELTFGWQRAQLLGAFFNGVLLLGLGISIFLQSIERFIAMQNVHNPKLMFIIGCIGLGLNVISAVFLHGTVNGVVVKYHANSAQNMDMDTVMTIAHHPRLRHRFFTLAKNAMIPAPNTTITSIFISKNITVKTQAAIAMVMAVTTTVIWV</sequence>
<dbReference type="InterPro" id="IPR027469">
    <property type="entry name" value="Cation_efflux_TMD_sf"/>
</dbReference>
<dbReference type="Proteomes" id="UP000037696">
    <property type="component" value="Unassembled WGS sequence"/>
</dbReference>
<evidence type="ECO:0000256" key="3">
    <source>
        <dbReference type="ARBA" id="ARBA00022692"/>
    </source>
</evidence>
<dbReference type="NCBIfam" id="TIGR01297">
    <property type="entry name" value="CDF"/>
    <property type="match status" value="1"/>
</dbReference>
<evidence type="ECO:0000313" key="9">
    <source>
        <dbReference type="EMBL" id="KOS38274.1"/>
    </source>
</evidence>
<keyword evidence="10" id="KW-1185">Reference proteome</keyword>
<reference evidence="9 10" key="1">
    <citation type="submission" date="2015-08" db="EMBL/GenBank/DDBJ databases">
        <title>Genome sequencing of Penicillium nordicum.</title>
        <authorList>
            <person name="Nguyen H.D."/>
            <person name="Seifert K.A."/>
        </authorList>
    </citation>
    <scope>NUCLEOTIDE SEQUENCE [LARGE SCALE GENOMIC DNA]</scope>
    <source>
        <strain evidence="9 10">DAOMC 185683</strain>
    </source>
</reference>
<keyword evidence="3 7" id="KW-0812">Transmembrane</keyword>
<keyword evidence="5 7" id="KW-1133">Transmembrane helix</keyword>
<dbReference type="GO" id="GO:0005385">
    <property type="term" value="F:zinc ion transmembrane transporter activity"/>
    <property type="evidence" value="ECO:0007669"/>
    <property type="project" value="TreeGrafter"/>
</dbReference>
<dbReference type="PANTHER" id="PTHR45820">
    <property type="entry name" value="FI23527P1"/>
    <property type="match status" value="1"/>
</dbReference>
<dbReference type="Gene3D" id="1.20.1510.10">
    <property type="entry name" value="Cation efflux protein transmembrane domain"/>
    <property type="match status" value="1"/>
</dbReference>
<dbReference type="InterPro" id="IPR058533">
    <property type="entry name" value="Cation_efflux_TM"/>
</dbReference>
<dbReference type="OrthoDB" id="9944568at2759"/>
<comment type="similarity">
    <text evidence="2">Belongs to the cation diffusion facilitator (CDF) transporter (TC 2.A.4) family. SLC30A subfamily.</text>
</comment>
<accession>A0A0M8NZN0</accession>
<gene>
    <name evidence="9" type="ORF">ACN38_g10901</name>
</gene>
<evidence type="ECO:0000256" key="6">
    <source>
        <dbReference type="ARBA" id="ARBA00023136"/>
    </source>
</evidence>
<evidence type="ECO:0000313" key="10">
    <source>
        <dbReference type="Proteomes" id="UP000037696"/>
    </source>
</evidence>
<evidence type="ECO:0000256" key="4">
    <source>
        <dbReference type="ARBA" id="ARBA00022833"/>
    </source>
</evidence>
<dbReference type="PANTHER" id="PTHR45820:SF5">
    <property type="entry name" value="DIFFUSION FACILITATOR FAMILY METAL ION TRANSPORTER, PUTATIVE-RELATED"/>
    <property type="match status" value="1"/>
</dbReference>
<evidence type="ECO:0000259" key="8">
    <source>
        <dbReference type="Pfam" id="PF01545"/>
    </source>
</evidence>
<evidence type="ECO:0000256" key="2">
    <source>
        <dbReference type="ARBA" id="ARBA00008873"/>
    </source>
</evidence>
<feature type="transmembrane region" description="Helical" evidence="7">
    <location>
        <begin position="113"/>
        <end position="134"/>
    </location>
</feature>
<feature type="domain" description="Cation efflux protein transmembrane" evidence="8">
    <location>
        <begin position="13"/>
        <end position="162"/>
    </location>
</feature>
<dbReference type="AlphaFoldDB" id="A0A0M8NZN0"/>
<feature type="transmembrane region" description="Helical" evidence="7">
    <location>
        <begin position="12"/>
        <end position="31"/>
    </location>
</feature>
<evidence type="ECO:0000256" key="7">
    <source>
        <dbReference type="SAM" id="Phobius"/>
    </source>
</evidence>
<comment type="subcellular location">
    <subcellularLocation>
        <location evidence="1">Membrane</location>
        <topology evidence="1">Multi-pass membrane protein</topology>
    </subcellularLocation>
</comment>
<keyword evidence="6 7" id="KW-0472">Membrane</keyword>
<dbReference type="GO" id="GO:0006882">
    <property type="term" value="P:intracellular zinc ion homeostasis"/>
    <property type="evidence" value="ECO:0007669"/>
    <property type="project" value="TreeGrafter"/>
</dbReference>
<comment type="caution">
    <text evidence="9">The sequence shown here is derived from an EMBL/GenBank/DDBJ whole genome shotgun (WGS) entry which is preliminary data.</text>
</comment>
<dbReference type="Pfam" id="PF01545">
    <property type="entry name" value="Cation_efflux"/>
    <property type="match status" value="1"/>
</dbReference>
<feature type="transmembrane region" description="Helical" evidence="7">
    <location>
        <begin position="37"/>
        <end position="58"/>
    </location>
</feature>
<organism evidence="9 10">
    <name type="scientific">Penicillium nordicum</name>
    <dbReference type="NCBI Taxonomy" id="229535"/>
    <lineage>
        <taxon>Eukaryota</taxon>
        <taxon>Fungi</taxon>
        <taxon>Dikarya</taxon>
        <taxon>Ascomycota</taxon>
        <taxon>Pezizomycotina</taxon>
        <taxon>Eurotiomycetes</taxon>
        <taxon>Eurotiomycetidae</taxon>
        <taxon>Eurotiales</taxon>
        <taxon>Aspergillaceae</taxon>
        <taxon>Penicillium</taxon>
    </lineage>
</organism>
<dbReference type="STRING" id="229535.A0A0M8NZN0"/>
<proteinExistence type="inferred from homology"/>
<evidence type="ECO:0000256" key="5">
    <source>
        <dbReference type="ARBA" id="ARBA00022989"/>
    </source>
</evidence>
<feature type="transmembrane region" description="Helical" evidence="7">
    <location>
        <begin position="79"/>
        <end position="101"/>
    </location>
</feature>
<name>A0A0M8NZN0_9EURO</name>
<dbReference type="InterPro" id="IPR002524">
    <property type="entry name" value="Cation_efflux"/>
</dbReference>
<keyword evidence="4" id="KW-0862">Zinc</keyword>
<dbReference type="EMBL" id="LHQQ01000261">
    <property type="protein sequence ID" value="KOS38274.1"/>
    <property type="molecule type" value="Genomic_DNA"/>
</dbReference>
<dbReference type="GO" id="GO:0016020">
    <property type="term" value="C:membrane"/>
    <property type="evidence" value="ECO:0007669"/>
    <property type="project" value="UniProtKB-SubCell"/>
</dbReference>